<reference evidence="1 2" key="1">
    <citation type="submission" date="2024-05" db="EMBL/GenBank/DDBJ databases">
        <title>Genetic variation in Jamaican populations of the coffee berry borer (Hypothenemus hampei).</title>
        <authorList>
            <person name="Errbii M."/>
            <person name="Myrie A."/>
        </authorList>
    </citation>
    <scope>NUCLEOTIDE SEQUENCE [LARGE SCALE GENOMIC DNA]</scope>
    <source>
        <strain evidence="1">JA-Hopewell-2020-01-JO</strain>
        <tissue evidence="1">Whole body</tissue>
    </source>
</reference>
<dbReference type="Proteomes" id="UP001566132">
    <property type="component" value="Unassembled WGS sequence"/>
</dbReference>
<proteinExistence type="predicted"/>
<comment type="caution">
    <text evidence="1">The sequence shown here is derived from an EMBL/GenBank/DDBJ whole genome shotgun (WGS) entry which is preliminary data.</text>
</comment>
<evidence type="ECO:0000313" key="2">
    <source>
        <dbReference type="Proteomes" id="UP001566132"/>
    </source>
</evidence>
<name>A0ABD1EQ96_HYPHA</name>
<organism evidence="1 2">
    <name type="scientific">Hypothenemus hampei</name>
    <name type="common">Coffee berry borer</name>
    <dbReference type="NCBI Taxonomy" id="57062"/>
    <lineage>
        <taxon>Eukaryota</taxon>
        <taxon>Metazoa</taxon>
        <taxon>Ecdysozoa</taxon>
        <taxon>Arthropoda</taxon>
        <taxon>Hexapoda</taxon>
        <taxon>Insecta</taxon>
        <taxon>Pterygota</taxon>
        <taxon>Neoptera</taxon>
        <taxon>Endopterygota</taxon>
        <taxon>Coleoptera</taxon>
        <taxon>Polyphaga</taxon>
        <taxon>Cucujiformia</taxon>
        <taxon>Curculionidae</taxon>
        <taxon>Scolytinae</taxon>
        <taxon>Hypothenemus</taxon>
    </lineage>
</organism>
<sequence length="346" mass="40085">MEYTAKLLKYLRDAFNWKEGRIKMDLTEIVDMFGPLVFNSENLLSKITGILMEKAGFTKFYSVIATLRNIIRTFPDIVESNKDYIADQIERYMGLFSTTLSMALGISQKTINDILLNIVRILRNMQLENGNPEVPTWIHDQLTECGNFTETECSEIFNVLKENSFQELGNFIDRDFDKVASLWIVTNYKMLTEKISEKINKNLSTTALGCILRPILRPKPTNETILRIISNEAKGFSEFTETDVTIASAYIFKKVMKHHDIDVVTMRDVFDWMMNQSLKLLHKFNKNLDFSRQKAAHMIRLIISALGKRVKWSVTLESILKPEEEAKAILDVINQGYPKVNYEYKF</sequence>
<keyword evidence="2" id="KW-1185">Reference proteome</keyword>
<gene>
    <name evidence="1" type="ORF">ABEB36_006227</name>
</gene>
<evidence type="ECO:0000313" key="1">
    <source>
        <dbReference type="EMBL" id="KAL1500783.1"/>
    </source>
</evidence>
<dbReference type="SUPFAM" id="SSF48371">
    <property type="entry name" value="ARM repeat"/>
    <property type="match status" value="1"/>
</dbReference>
<protein>
    <submittedName>
        <fullName evidence="1">Uncharacterized protein</fullName>
    </submittedName>
</protein>
<accession>A0ABD1EQ96</accession>
<dbReference type="AlphaFoldDB" id="A0ABD1EQ96"/>
<dbReference type="EMBL" id="JBDJPC010000005">
    <property type="protein sequence ID" value="KAL1500783.1"/>
    <property type="molecule type" value="Genomic_DNA"/>
</dbReference>
<dbReference type="InterPro" id="IPR016024">
    <property type="entry name" value="ARM-type_fold"/>
</dbReference>